<dbReference type="InterPro" id="IPR023408">
    <property type="entry name" value="MscS_beta-dom_sf"/>
</dbReference>
<protein>
    <submittedName>
        <fullName evidence="8">OLC1v1029828C1</fullName>
    </submittedName>
</protein>
<proteinExistence type="predicted"/>
<dbReference type="SUPFAM" id="SSF50182">
    <property type="entry name" value="Sm-like ribonucleoproteins"/>
    <property type="match status" value="1"/>
</dbReference>
<dbReference type="PANTHER" id="PTHR30566">
    <property type="entry name" value="YNAI-RELATED MECHANOSENSITIVE ION CHANNEL"/>
    <property type="match status" value="1"/>
</dbReference>
<reference evidence="8" key="1">
    <citation type="submission" date="2023-03" db="EMBL/GenBank/DDBJ databases">
        <authorList>
            <person name="Julca I."/>
        </authorList>
    </citation>
    <scope>NUCLEOTIDE SEQUENCE</scope>
</reference>
<evidence type="ECO:0000256" key="5">
    <source>
        <dbReference type="ARBA" id="ARBA00023136"/>
    </source>
</evidence>
<dbReference type="InterPro" id="IPR006685">
    <property type="entry name" value="MscS_channel_2nd"/>
</dbReference>
<dbReference type="GO" id="GO:0034220">
    <property type="term" value="P:monoatomic ion transmembrane transport"/>
    <property type="evidence" value="ECO:0007669"/>
    <property type="project" value="UniProtKB-KW"/>
</dbReference>
<dbReference type="Proteomes" id="UP001161247">
    <property type="component" value="Chromosome 2"/>
</dbReference>
<sequence>MDNHVVQSCDSIATIILVPFGTLGIYESYGVATKSVINVGGVGGVATDFALKDVLSNVLSGIFIQFIRSFRMGDVIRAGSVDGEVIAMGLITTTLLSAGKIPMFVPNPPFSNEIIHNKSRASLYVIEDKIGLSLKIEDYETIPIMISKIKEMLTNKKRQPCIKDNDKAPEEKEDIRASPMLGYWHENMCQFCYYK</sequence>
<organism evidence="8 9">
    <name type="scientific">Oldenlandia corymbosa var. corymbosa</name>
    <dbReference type="NCBI Taxonomy" id="529605"/>
    <lineage>
        <taxon>Eukaryota</taxon>
        <taxon>Viridiplantae</taxon>
        <taxon>Streptophyta</taxon>
        <taxon>Embryophyta</taxon>
        <taxon>Tracheophyta</taxon>
        <taxon>Spermatophyta</taxon>
        <taxon>Magnoliopsida</taxon>
        <taxon>eudicotyledons</taxon>
        <taxon>Gunneridae</taxon>
        <taxon>Pentapetalae</taxon>
        <taxon>asterids</taxon>
        <taxon>lamiids</taxon>
        <taxon>Gentianales</taxon>
        <taxon>Rubiaceae</taxon>
        <taxon>Rubioideae</taxon>
        <taxon>Spermacoceae</taxon>
        <taxon>Hedyotis-Oldenlandia complex</taxon>
        <taxon>Oldenlandia</taxon>
    </lineage>
</organism>
<dbReference type="PANTHER" id="PTHR30566:SF5">
    <property type="entry name" value="MECHANOSENSITIVE ION CHANNEL PROTEIN 1, MITOCHONDRIAL-RELATED"/>
    <property type="match status" value="1"/>
</dbReference>
<evidence type="ECO:0000256" key="4">
    <source>
        <dbReference type="ARBA" id="ARBA00023065"/>
    </source>
</evidence>
<evidence type="ECO:0000259" key="7">
    <source>
        <dbReference type="Pfam" id="PF00924"/>
    </source>
</evidence>
<evidence type="ECO:0000256" key="1">
    <source>
        <dbReference type="ARBA" id="ARBA00004370"/>
    </source>
</evidence>
<evidence type="ECO:0000256" key="6">
    <source>
        <dbReference type="ARBA" id="ARBA00023303"/>
    </source>
</evidence>
<keyword evidence="4" id="KW-0813">Transport</keyword>
<comment type="subcellular location">
    <subcellularLocation>
        <location evidence="1">Membrane</location>
    </subcellularLocation>
</comment>
<keyword evidence="5" id="KW-0472">Membrane</keyword>
<evidence type="ECO:0000313" key="9">
    <source>
        <dbReference type="Proteomes" id="UP001161247"/>
    </source>
</evidence>
<dbReference type="Gene3D" id="1.10.287.1260">
    <property type="match status" value="1"/>
</dbReference>
<dbReference type="Gene3D" id="2.30.30.60">
    <property type="match status" value="1"/>
</dbReference>
<keyword evidence="6" id="KW-0407">Ion channel</keyword>
<evidence type="ECO:0000256" key="3">
    <source>
        <dbReference type="ARBA" id="ARBA00022989"/>
    </source>
</evidence>
<keyword evidence="4" id="KW-0406">Ion transport</keyword>
<keyword evidence="3" id="KW-1133">Transmembrane helix</keyword>
<gene>
    <name evidence="8" type="ORF">OLC1_LOCUS5375</name>
</gene>
<feature type="domain" description="Mechanosensitive ion channel MscS" evidence="7">
    <location>
        <begin position="53"/>
        <end position="120"/>
    </location>
</feature>
<evidence type="ECO:0000256" key="2">
    <source>
        <dbReference type="ARBA" id="ARBA00022692"/>
    </source>
</evidence>
<keyword evidence="2" id="KW-0812">Transmembrane</keyword>
<dbReference type="GO" id="GO:0016020">
    <property type="term" value="C:membrane"/>
    <property type="evidence" value="ECO:0007669"/>
    <property type="project" value="UniProtKB-SubCell"/>
</dbReference>
<name>A0AAV1CEV8_OLDCO</name>
<keyword evidence="9" id="KW-1185">Reference proteome</keyword>
<dbReference type="AlphaFoldDB" id="A0AAV1CEV8"/>
<dbReference type="InterPro" id="IPR010920">
    <property type="entry name" value="LSM_dom_sf"/>
</dbReference>
<accession>A0AAV1CEV8</accession>
<dbReference type="EMBL" id="OX459119">
    <property type="protein sequence ID" value="CAI9094139.1"/>
    <property type="molecule type" value="Genomic_DNA"/>
</dbReference>
<evidence type="ECO:0000313" key="8">
    <source>
        <dbReference type="EMBL" id="CAI9094139.1"/>
    </source>
</evidence>
<dbReference type="Pfam" id="PF00924">
    <property type="entry name" value="MS_channel_2nd"/>
    <property type="match status" value="1"/>
</dbReference>